<evidence type="ECO:0000313" key="11">
    <source>
        <dbReference type="EMBL" id="MBU2691807.1"/>
    </source>
</evidence>
<dbReference type="InterPro" id="IPR023827">
    <property type="entry name" value="Peptidase_S8_Asp-AS"/>
</dbReference>
<evidence type="ECO:0000256" key="8">
    <source>
        <dbReference type="SAM" id="SignalP"/>
    </source>
</evidence>
<dbReference type="InterPro" id="IPR025965">
    <property type="entry name" value="FlgD/Vpr_Ig-like"/>
</dbReference>
<feature type="active site" description="Charge relay system" evidence="5 6">
    <location>
        <position position="164"/>
    </location>
</feature>
<dbReference type="InterPro" id="IPR000209">
    <property type="entry name" value="Peptidase_S8/S53_dom"/>
</dbReference>
<keyword evidence="4 6" id="KW-0720">Serine protease</keyword>
<dbReference type="GO" id="GO:0004252">
    <property type="term" value="F:serine-type endopeptidase activity"/>
    <property type="evidence" value="ECO:0007669"/>
    <property type="project" value="UniProtKB-UniRule"/>
</dbReference>
<dbReference type="PANTHER" id="PTHR43806">
    <property type="entry name" value="PEPTIDASE S8"/>
    <property type="match status" value="1"/>
</dbReference>
<gene>
    <name evidence="11" type="ORF">KJ970_12875</name>
</gene>
<feature type="domain" description="Peptidase S8/S53" evidence="9">
    <location>
        <begin position="155"/>
        <end position="336"/>
    </location>
</feature>
<comment type="similarity">
    <text evidence="1 6 7">Belongs to the peptidase S8 family.</text>
</comment>
<dbReference type="GO" id="GO:0006508">
    <property type="term" value="P:proteolysis"/>
    <property type="evidence" value="ECO:0007669"/>
    <property type="project" value="UniProtKB-KW"/>
</dbReference>
<sequence>MPRPRFLPALAVCLLLVSTAAVAGGMPASKLHPALRMALKGLDEESPFGKNAGPDSYFKLMASDDGRLPCLIRLVADGISAEAIGIPIQTQSGRICTARLSPEEIDDLSNRPEITSISLAVQARPLLNRSVPEMGGTAAHNADGGTPPVYNGYAGEGIIIGIIDSGIDPYHPDFQGNGTTRILSIWDQMDDSGDPPVGFDGGSEWTQAEINNQTCTAVDDDGHGTHIAGIAAGNGSATGNGQAAYRFVGMAPEADLIIVKTSFYTDDIIDAASYIFGRADALGKPAVVNLSLGSHYGPHDGTEDFDIAFENLVEPNHLIVAAAGNELGDSIHAEVSVEQGGLATVTFDIAPYDPLAGTQNDYFAIDAWYDGSAELTITMQTPNGAILGPIFYGEVLDEMTGDGDVYIDNGYWDPPNGDENFHIYVLDVDAAHSPAPGTWTIYIEGAVVPTGLVPVETDLWVYLWSGPIPKFVQGVEEEEIVASPATADSVIAVAAYVTKPNWRSIDGNIYYYQGSIENGGIADFSSPGPRRDGVLKPEIAAPGMGIKSALSSDAFMYDAYIDPDGVHFLTQGTSMAAPHVAGTLALMLEAFGSLTAADALDQLTRTARADDFTGNVPNARWGYGKINASAATDINTPIMIEGIEATATAWGVRLAWNSPGDIQASSYQLLRALDDGSAPGELIQNAKMIAVVPRDGAGMVWEDRDLVQPGIYAYWIAAVFQGQVEYPAGPVYIDWSGPAGLNAELFQAMPNPFRPQTTLRLNLPRAGRVAVEVMDPAGRRIRTLVQDWLPAGLHRLIWDGRDEEDREVPSGLYFARVQAAGKVRVGRLVLIR</sequence>
<dbReference type="PROSITE" id="PS00138">
    <property type="entry name" value="SUBTILASE_SER"/>
    <property type="match status" value="1"/>
</dbReference>
<dbReference type="EMBL" id="JAHJDP010000077">
    <property type="protein sequence ID" value="MBU2691807.1"/>
    <property type="molecule type" value="Genomic_DNA"/>
</dbReference>
<accession>A0A948W445</accession>
<feature type="active site" description="Charge relay system" evidence="5 6">
    <location>
        <position position="574"/>
    </location>
</feature>
<dbReference type="Gene3D" id="3.40.50.200">
    <property type="entry name" value="Peptidase S8/S53 domain"/>
    <property type="match status" value="1"/>
</dbReference>
<feature type="domain" description="Peptidase S8/S53" evidence="9">
    <location>
        <begin position="476"/>
        <end position="624"/>
    </location>
</feature>
<dbReference type="PANTHER" id="PTHR43806:SF11">
    <property type="entry name" value="CEREVISIN-RELATED"/>
    <property type="match status" value="1"/>
</dbReference>
<protein>
    <submittedName>
        <fullName evidence="11">S8 family serine peptidase</fullName>
    </submittedName>
</protein>
<evidence type="ECO:0000256" key="3">
    <source>
        <dbReference type="ARBA" id="ARBA00022801"/>
    </source>
</evidence>
<dbReference type="Pfam" id="PF00082">
    <property type="entry name" value="Peptidase_S8"/>
    <property type="match status" value="2"/>
</dbReference>
<evidence type="ECO:0000256" key="5">
    <source>
        <dbReference type="PIRSR" id="PIRSR615500-1"/>
    </source>
</evidence>
<evidence type="ECO:0000256" key="7">
    <source>
        <dbReference type="RuleBase" id="RU003355"/>
    </source>
</evidence>
<evidence type="ECO:0000313" key="12">
    <source>
        <dbReference type="Proteomes" id="UP000777784"/>
    </source>
</evidence>
<dbReference type="Gene3D" id="2.60.120.1290">
    <property type="match status" value="1"/>
</dbReference>
<dbReference type="AlphaFoldDB" id="A0A948W445"/>
<dbReference type="PROSITE" id="PS00136">
    <property type="entry name" value="SUBTILASE_ASP"/>
    <property type="match status" value="1"/>
</dbReference>
<evidence type="ECO:0000259" key="9">
    <source>
        <dbReference type="Pfam" id="PF00082"/>
    </source>
</evidence>
<dbReference type="PROSITE" id="PS51892">
    <property type="entry name" value="SUBTILASE"/>
    <property type="match status" value="1"/>
</dbReference>
<dbReference type="PRINTS" id="PR00723">
    <property type="entry name" value="SUBTILISIN"/>
</dbReference>
<proteinExistence type="inferred from homology"/>
<organism evidence="11 12">
    <name type="scientific">Eiseniibacteriota bacterium</name>
    <dbReference type="NCBI Taxonomy" id="2212470"/>
    <lineage>
        <taxon>Bacteria</taxon>
        <taxon>Candidatus Eiseniibacteriota</taxon>
    </lineage>
</organism>
<evidence type="ECO:0000256" key="6">
    <source>
        <dbReference type="PROSITE-ProRule" id="PRU01240"/>
    </source>
</evidence>
<keyword evidence="3 6" id="KW-0378">Hydrolase</keyword>
<keyword evidence="2 6" id="KW-0645">Protease</keyword>
<dbReference type="Gene3D" id="2.60.40.4070">
    <property type="match status" value="1"/>
</dbReference>
<dbReference type="PROSITE" id="PS00137">
    <property type="entry name" value="SUBTILASE_HIS"/>
    <property type="match status" value="1"/>
</dbReference>
<feature type="domain" description="FlgD/Vpr Ig-like" evidence="10">
    <location>
        <begin position="762"/>
        <end position="820"/>
    </location>
</feature>
<feature type="active site" description="Charge relay system" evidence="5 6">
    <location>
        <position position="223"/>
    </location>
</feature>
<dbReference type="InterPro" id="IPR036852">
    <property type="entry name" value="Peptidase_S8/S53_dom_sf"/>
</dbReference>
<dbReference type="InterPro" id="IPR022398">
    <property type="entry name" value="Peptidase_S8_His-AS"/>
</dbReference>
<evidence type="ECO:0000256" key="1">
    <source>
        <dbReference type="ARBA" id="ARBA00011073"/>
    </source>
</evidence>
<evidence type="ECO:0000256" key="2">
    <source>
        <dbReference type="ARBA" id="ARBA00022670"/>
    </source>
</evidence>
<evidence type="ECO:0000256" key="4">
    <source>
        <dbReference type="ARBA" id="ARBA00022825"/>
    </source>
</evidence>
<keyword evidence="8" id="KW-0732">Signal</keyword>
<dbReference type="SUPFAM" id="SSF52743">
    <property type="entry name" value="Subtilisin-like"/>
    <property type="match status" value="1"/>
</dbReference>
<comment type="caution">
    <text evidence="11">The sequence shown here is derived from an EMBL/GenBank/DDBJ whole genome shotgun (WGS) entry which is preliminary data.</text>
</comment>
<dbReference type="InterPro" id="IPR023828">
    <property type="entry name" value="Peptidase_S8_Ser-AS"/>
</dbReference>
<reference evidence="11" key="1">
    <citation type="submission" date="2021-05" db="EMBL/GenBank/DDBJ databases">
        <title>Energy efficiency and biological interactions define the core microbiome of deep oligotrophic groundwater.</title>
        <authorList>
            <person name="Mehrshad M."/>
            <person name="Lopez-Fernandez M."/>
            <person name="Bell E."/>
            <person name="Bernier-Latmani R."/>
            <person name="Bertilsson S."/>
            <person name="Dopson M."/>
        </authorList>
    </citation>
    <scope>NUCLEOTIDE SEQUENCE</scope>
    <source>
        <strain evidence="11">Modern_marine.mb.64</strain>
    </source>
</reference>
<feature type="signal peptide" evidence="8">
    <location>
        <begin position="1"/>
        <end position="23"/>
    </location>
</feature>
<evidence type="ECO:0000259" key="10">
    <source>
        <dbReference type="Pfam" id="PF13860"/>
    </source>
</evidence>
<dbReference type="Pfam" id="PF13860">
    <property type="entry name" value="FlgD_ig"/>
    <property type="match status" value="1"/>
</dbReference>
<dbReference type="Proteomes" id="UP000777784">
    <property type="component" value="Unassembled WGS sequence"/>
</dbReference>
<dbReference type="InterPro" id="IPR015500">
    <property type="entry name" value="Peptidase_S8_subtilisin-rel"/>
</dbReference>
<name>A0A948W445_UNCEI</name>
<dbReference type="InterPro" id="IPR050131">
    <property type="entry name" value="Peptidase_S8_subtilisin-like"/>
</dbReference>
<feature type="chain" id="PRO_5037843568" evidence="8">
    <location>
        <begin position="24"/>
        <end position="832"/>
    </location>
</feature>